<reference evidence="2" key="1">
    <citation type="journal article" date="2022" name="Mol. Ecol. Resour.">
        <title>The genomes of chicory, endive, great burdock and yacon provide insights into Asteraceae palaeo-polyploidization history and plant inulin production.</title>
        <authorList>
            <person name="Fan W."/>
            <person name="Wang S."/>
            <person name="Wang H."/>
            <person name="Wang A."/>
            <person name="Jiang F."/>
            <person name="Liu H."/>
            <person name="Zhao H."/>
            <person name="Xu D."/>
            <person name="Zhang Y."/>
        </authorList>
    </citation>
    <scope>NUCLEOTIDE SEQUENCE [LARGE SCALE GENOMIC DNA]</scope>
    <source>
        <strain evidence="2">cv. Punajuju</strain>
    </source>
</reference>
<dbReference type="EMBL" id="CM042012">
    <property type="protein sequence ID" value="KAI3749200.1"/>
    <property type="molecule type" value="Genomic_DNA"/>
</dbReference>
<evidence type="ECO:0000313" key="1">
    <source>
        <dbReference type="EMBL" id="KAI3749200.1"/>
    </source>
</evidence>
<organism evidence="1 2">
    <name type="scientific">Cichorium intybus</name>
    <name type="common">Chicory</name>
    <dbReference type="NCBI Taxonomy" id="13427"/>
    <lineage>
        <taxon>Eukaryota</taxon>
        <taxon>Viridiplantae</taxon>
        <taxon>Streptophyta</taxon>
        <taxon>Embryophyta</taxon>
        <taxon>Tracheophyta</taxon>
        <taxon>Spermatophyta</taxon>
        <taxon>Magnoliopsida</taxon>
        <taxon>eudicotyledons</taxon>
        <taxon>Gunneridae</taxon>
        <taxon>Pentapetalae</taxon>
        <taxon>asterids</taxon>
        <taxon>campanulids</taxon>
        <taxon>Asterales</taxon>
        <taxon>Asteraceae</taxon>
        <taxon>Cichorioideae</taxon>
        <taxon>Cichorieae</taxon>
        <taxon>Cichoriinae</taxon>
        <taxon>Cichorium</taxon>
    </lineage>
</organism>
<evidence type="ECO:0000313" key="2">
    <source>
        <dbReference type="Proteomes" id="UP001055811"/>
    </source>
</evidence>
<dbReference type="Proteomes" id="UP001055811">
    <property type="component" value="Linkage Group LG04"/>
</dbReference>
<name>A0ACB9DS01_CICIN</name>
<protein>
    <submittedName>
        <fullName evidence="1">Uncharacterized protein</fullName>
    </submittedName>
</protein>
<comment type="caution">
    <text evidence="1">The sequence shown here is derived from an EMBL/GenBank/DDBJ whole genome shotgun (WGS) entry which is preliminary data.</text>
</comment>
<reference evidence="1 2" key="2">
    <citation type="journal article" date="2022" name="Mol. Ecol. Resour.">
        <title>The genomes of chicory, endive, great burdock and yacon provide insights into Asteraceae paleo-polyploidization history and plant inulin production.</title>
        <authorList>
            <person name="Fan W."/>
            <person name="Wang S."/>
            <person name="Wang H."/>
            <person name="Wang A."/>
            <person name="Jiang F."/>
            <person name="Liu H."/>
            <person name="Zhao H."/>
            <person name="Xu D."/>
            <person name="Zhang Y."/>
        </authorList>
    </citation>
    <scope>NUCLEOTIDE SEQUENCE [LARGE SCALE GENOMIC DNA]</scope>
    <source>
        <strain evidence="2">cv. Punajuju</strain>
        <tissue evidence="1">Leaves</tissue>
    </source>
</reference>
<keyword evidence="2" id="KW-1185">Reference proteome</keyword>
<sequence>MDPTRETAFKEWASDYPTGPPQLSSFQKTAISIVRVGIKVEVSFEGLLNVWFPATVIEELGNNLFLVEYQCLGINNEAELRKVTVDHHHIRPSTPPIRNTNFVLLEKVDAFYDFGWWSGVITKRLADSRYIVFFKHINKEREVSHLELRLHVEHGESSSVKHSTEDRATLLLNFTDPIEDTPQTSIVATTMKRTKAKTAASNDKHLKPSKKLKDGISFDDKTPSDVGKRKESVDQNEKLSRGKRKAVNRDKGAGLNSPMITTARKKALPQGGKSDLMKIATPKIVEKELAKPITCVIGLKCKAKSITQNKTAKIPPKTVEAETQTPQSLVQDPKPVSHEGKEAVGGTTLKRKRGRPFKSQSKRPVAVSHENGNAVHEKEQVKQKSSLVEKPRNTSCVKSVKGKRGKRRKIRSINIVSPTQGGQESSWKQKPNGGLEIPVVVGKSADTISDDQPLSRWFEGIQQHFSATLNMTSKKQIEIVKSPPSSGVVVSNMSFEKRSTLWATLESMELFKLIPQKPHFRPLDNEKECTREGQAISKMVTYLRVVEATSQLKLDNPKSAIEDNLEALEELETHGFDVKVVKDRLTRLLSIKDKQEELEKQSKKLKEKMEVERVEGQRIDKEIELVDKQVVALLERRAQVLLKKEKKDSQVGALEAEVGAINDDMSEAKRKFDGLAAASLSQQTPP</sequence>
<accession>A0ACB9DS01</accession>
<proteinExistence type="predicted"/>
<gene>
    <name evidence="1" type="ORF">L2E82_19807</name>
</gene>